<evidence type="ECO:0000256" key="1">
    <source>
        <dbReference type="SAM" id="MobiDB-lite"/>
    </source>
</evidence>
<gene>
    <name evidence="2" type="ORF">GCM10010345_43330</name>
</gene>
<keyword evidence="3" id="KW-1185">Reference proteome</keyword>
<feature type="region of interest" description="Disordered" evidence="1">
    <location>
        <begin position="1"/>
        <end position="30"/>
    </location>
</feature>
<evidence type="ECO:0000313" key="2">
    <source>
        <dbReference type="EMBL" id="GHA34098.1"/>
    </source>
</evidence>
<feature type="compositionally biased region" description="Gly residues" evidence="1">
    <location>
        <begin position="16"/>
        <end position="25"/>
    </location>
</feature>
<name>A0ABQ3CQS8_9ACTN</name>
<protein>
    <submittedName>
        <fullName evidence="2">Uncharacterized protein</fullName>
    </submittedName>
</protein>
<accession>A0ABQ3CQS8</accession>
<sequence length="70" mass="7549">MQGEESGLRGRLDSGRGSGPLGGVRGAWDRGGTVRAEGLKGLLKALYRAGQHLTQGVRQPLDRAWHEGRR</sequence>
<dbReference type="RefSeq" id="WP_189888443.1">
    <property type="nucleotide sequence ID" value="NZ_BMVN01000014.1"/>
</dbReference>
<evidence type="ECO:0000313" key="3">
    <source>
        <dbReference type="Proteomes" id="UP000653644"/>
    </source>
</evidence>
<dbReference type="Proteomes" id="UP000653644">
    <property type="component" value="Unassembled WGS sequence"/>
</dbReference>
<comment type="caution">
    <text evidence="2">The sequence shown here is derived from an EMBL/GenBank/DDBJ whole genome shotgun (WGS) entry which is preliminary data.</text>
</comment>
<organism evidence="2 3">
    <name type="scientific">Streptomyces canarius</name>
    <dbReference type="NCBI Taxonomy" id="285453"/>
    <lineage>
        <taxon>Bacteria</taxon>
        <taxon>Bacillati</taxon>
        <taxon>Actinomycetota</taxon>
        <taxon>Actinomycetes</taxon>
        <taxon>Kitasatosporales</taxon>
        <taxon>Streptomycetaceae</taxon>
        <taxon>Streptomyces</taxon>
    </lineage>
</organism>
<proteinExistence type="predicted"/>
<reference evidence="3" key="1">
    <citation type="journal article" date="2019" name="Int. J. Syst. Evol. Microbiol.">
        <title>The Global Catalogue of Microorganisms (GCM) 10K type strain sequencing project: providing services to taxonomists for standard genome sequencing and annotation.</title>
        <authorList>
            <consortium name="The Broad Institute Genomics Platform"/>
            <consortium name="The Broad Institute Genome Sequencing Center for Infectious Disease"/>
            <person name="Wu L."/>
            <person name="Ma J."/>
        </authorList>
    </citation>
    <scope>NUCLEOTIDE SEQUENCE [LARGE SCALE GENOMIC DNA]</scope>
    <source>
        <strain evidence="3">JCM 4733</strain>
    </source>
</reference>
<feature type="compositionally biased region" description="Basic and acidic residues" evidence="1">
    <location>
        <begin position="1"/>
        <end position="14"/>
    </location>
</feature>
<dbReference type="EMBL" id="BMVN01000014">
    <property type="protein sequence ID" value="GHA34098.1"/>
    <property type="molecule type" value="Genomic_DNA"/>
</dbReference>